<accession>A0ABM2YEY8</accession>
<sequence>MNLRRIQWVEALDKGRFRLGVGLQPRWAYGFTPLQARVHEGRGGAGDAHGRGRDTGAGGRARAAGAGAGAAGAVAAAAAEAAAPAPAPAPARARAAVAVAGAGDGGSGGLEAAASAARGGTCRPTAPGEAVSGPRAPFGPLGARPYRAVPALPPRPWSGAGGGPGGAGRLGRAPTCRARDLGRAPAAPEPQPAPPVQSFPAPVGARSPTRCGRAPGAASSLPRRLRAGPGRLPVPRRPLPAGGRAAADAGSRGRLGARAAPGCAGRELGAPPLLVCPVRSAGRGGTLRAVPTPTPSGASEAPEPLVPGGRVRSDPLRKFTQSPPGVPPGPVPSGCARSPVSAPASSPRRLSQFP</sequence>
<evidence type="ECO:0000256" key="1">
    <source>
        <dbReference type="SAM" id="MobiDB-lite"/>
    </source>
</evidence>
<feature type="region of interest" description="Disordered" evidence="1">
    <location>
        <begin position="147"/>
        <end position="268"/>
    </location>
</feature>
<protein>
    <submittedName>
        <fullName evidence="3">Skin secretory protein xP2-like</fullName>
    </submittedName>
</protein>
<feature type="compositionally biased region" description="Low complexity" evidence="1">
    <location>
        <begin position="332"/>
        <end position="354"/>
    </location>
</feature>
<name>A0ABM2YEY8_MESAU</name>
<dbReference type="GeneID" id="121144070"/>
<feature type="compositionally biased region" description="Basic and acidic residues" evidence="1">
    <location>
        <begin position="40"/>
        <end position="54"/>
    </location>
</feature>
<feature type="region of interest" description="Disordered" evidence="1">
    <location>
        <begin position="119"/>
        <end position="138"/>
    </location>
</feature>
<proteinExistence type="predicted"/>
<evidence type="ECO:0000313" key="3">
    <source>
        <dbReference type="RefSeq" id="XP_040613354.1"/>
    </source>
</evidence>
<reference evidence="3" key="1">
    <citation type="submission" date="2025-08" db="UniProtKB">
        <authorList>
            <consortium name="RefSeq"/>
        </authorList>
    </citation>
    <scope>IDENTIFICATION</scope>
    <source>
        <tissue evidence="3">Liver</tissue>
    </source>
</reference>
<feature type="region of interest" description="Disordered" evidence="1">
    <location>
        <begin position="40"/>
        <end position="63"/>
    </location>
</feature>
<dbReference type="Proteomes" id="UP000886700">
    <property type="component" value="Unplaced"/>
</dbReference>
<feature type="region of interest" description="Disordered" evidence="1">
    <location>
        <begin position="286"/>
        <end position="354"/>
    </location>
</feature>
<evidence type="ECO:0000313" key="2">
    <source>
        <dbReference type="Proteomes" id="UP000886700"/>
    </source>
</evidence>
<feature type="compositionally biased region" description="Gly residues" evidence="1">
    <location>
        <begin position="159"/>
        <end position="169"/>
    </location>
</feature>
<dbReference type="RefSeq" id="XP_040613354.1">
    <property type="nucleotide sequence ID" value="XM_040757420.1"/>
</dbReference>
<feature type="compositionally biased region" description="Pro residues" evidence="1">
    <location>
        <begin position="187"/>
        <end position="197"/>
    </location>
</feature>
<keyword evidence="2" id="KW-1185">Reference proteome</keyword>
<organism evidence="2 3">
    <name type="scientific">Mesocricetus auratus</name>
    <name type="common">Golden hamster</name>
    <dbReference type="NCBI Taxonomy" id="10036"/>
    <lineage>
        <taxon>Eukaryota</taxon>
        <taxon>Metazoa</taxon>
        <taxon>Chordata</taxon>
        <taxon>Craniata</taxon>
        <taxon>Vertebrata</taxon>
        <taxon>Euteleostomi</taxon>
        <taxon>Mammalia</taxon>
        <taxon>Eutheria</taxon>
        <taxon>Euarchontoglires</taxon>
        <taxon>Glires</taxon>
        <taxon>Rodentia</taxon>
        <taxon>Myomorpha</taxon>
        <taxon>Muroidea</taxon>
        <taxon>Cricetidae</taxon>
        <taxon>Cricetinae</taxon>
        <taxon>Mesocricetus</taxon>
    </lineage>
</organism>
<gene>
    <name evidence="3" type="primary">LOC121144070</name>
</gene>
<feature type="compositionally biased region" description="Low complexity" evidence="1">
    <location>
        <begin position="227"/>
        <end position="266"/>
    </location>
</feature>